<name>A0ABW1V9F0_9MICO</name>
<dbReference type="RefSeq" id="WP_386726171.1">
    <property type="nucleotide sequence ID" value="NZ_JBHSTP010000001.1"/>
</dbReference>
<dbReference type="EMBL" id="JBHSTP010000001">
    <property type="protein sequence ID" value="MFC6354581.1"/>
    <property type="molecule type" value="Genomic_DNA"/>
</dbReference>
<feature type="signal peptide" evidence="1">
    <location>
        <begin position="1"/>
        <end position="32"/>
    </location>
</feature>
<gene>
    <name evidence="2" type="ORF">ACFQB0_00435</name>
</gene>
<comment type="caution">
    <text evidence="2">The sequence shown here is derived from an EMBL/GenBank/DDBJ whole genome shotgun (WGS) entry which is preliminary data.</text>
</comment>
<sequence>MTLFSSRLRSRVGATVVALALVAGVGPVTTQAANAAGPNYCTSTEQWQLYYDGYVQVQASYNDSGLHAKNGWLRYLIPGVSDSGRQYTANTASSTSTAVKSKSYRFWDSWDWSVPSTQFSCGYNWW</sequence>
<proteinExistence type="predicted"/>
<evidence type="ECO:0000313" key="2">
    <source>
        <dbReference type="EMBL" id="MFC6354581.1"/>
    </source>
</evidence>
<dbReference type="Proteomes" id="UP001596306">
    <property type="component" value="Unassembled WGS sequence"/>
</dbReference>
<feature type="chain" id="PRO_5046281582" evidence="1">
    <location>
        <begin position="33"/>
        <end position="126"/>
    </location>
</feature>
<organism evidence="2 3">
    <name type="scientific">Luethyella okanaganae</name>
    <dbReference type="NCBI Taxonomy" id="69372"/>
    <lineage>
        <taxon>Bacteria</taxon>
        <taxon>Bacillati</taxon>
        <taxon>Actinomycetota</taxon>
        <taxon>Actinomycetes</taxon>
        <taxon>Micrococcales</taxon>
        <taxon>Microbacteriaceae</taxon>
        <taxon>Luethyella</taxon>
    </lineage>
</organism>
<protein>
    <submittedName>
        <fullName evidence="2">Uncharacterized protein</fullName>
    </submittedName>
</protein>
<reference evidence="3" key="1">
    <citation type="journal article" date="2019" name="Int. J. Syst. Evol. Microbiol.">
        <title>The Global Catalogue of Microorganisms (GCM) 10K type strain sequencing project: providing services to taxonomists for standard genome sequencing and annotation.</title>
        <authorList>
            <consortium name="The Broad Institute Genomics Platform"/>
            <consortium name="The Broad Institute Genome Sequencing Center for Infectious Disease"/>
            <person name="Wu L."/>
            <person name="Ma J."/>
        </authorList>
    </citation>
    <scope>NUCLEOTIDE SEQUENCE [LARGE SCALE GENOMIC DNA]</scope>
    <source>
        <strain evidence="3">CCUG 43304</strain>
    </source>
</reference>
<evidence type="ECO:0000313" key="3">
    <source>
        <dbReference type="Proteomes" id="UP001596306"/>
    </source>
</evidence>
<keyword evidence="1" id="KW-0732">Signal</keyword>
<evidence type="ECO:0000256" key="1">
    <source>
        <dbReference type="SAM" id="SignalP"/>
    </source>
</evidence>
<keyword evidence="3" id="KW-1185">Reference proteome</keyword>
<accession>A0ABW1V9F0</accession>